<evidence type="ECO:0000313" key="4">
    <source>
        <dbReference type="Proteomes" id="UP000510897"/>
    </source>
</evidence>
<evidence type="ECO:0000313" key="2">
    <source>
        <dbReference type="EMBL" id="QLF86115.1"/>
    </source>
</evidence>
<reference evidence="2 4" key="3">
    <citation type="submission" date="2020-07" db="EMBL/GenBank/DDBJ databases">
        <title>Signatures of coevolution in a cyanophage population.</title>
        <authorList>
            <person name="Abebe J."/>
        </authorList>
    </citation>
    <scope>NUCLEOTIDE SEQUENCE [LARGE SCALE GENOMIC DNA]</scope>
    <source>
        <strain evidence="2">0809CC03</strain>
    </source>
</reference>
<reference evidence="1 3" key="1">
    <citation type="journal article" date="2016" name="Virology">
        <title>The genomic content and context of auxiliary metabolic genes in marine cyanomyoviruses.</title>
        <authorList>
            <person name="Crummett L.T."/>
            <person name="Puxty R.J."/>
            <person name="Weihe C."/>
            <person name="Marston M.F."/>
            <person name="Martiny J.B."/>
        </authorList>
    </citation>
    <scope>NUCLEOTIDE SEQUENCE [LARGE SCALE GENOMIC DNA]</scope>
    <source>
        <strain evidence="1">0910CC49</strain>
    </source>
</reference>
<dbReference type="Proteomes" id="UP000203902">
    <property type="component" value="Segment"/>
</dbReference>
<organism evidence="1 3">
    <name type="scientific">Synechococcus phage S-CAM7</name>
    <dbReference type="NCBI Taxonomy" id="1883368"/>
    <lineage>
        <taxon>Viruses</taxon>
        <taxon>Duplodnaviria</taxon>
        <taxon>Heunggongvirae</taxon>
        <taxon>Uroviricota</taxon>
        <taxon>Caudoviricetes</taxon>
        <taxon>Pantevenvirales</taxon>
        <taxon>Kyanoviridae</taxon>
        <taxon>Mazuvirus</taxon>
        <taxon>Mazuvirus scam7</taxon>
    </lineage>
</organism>
<dbReference type="GeneID" id="30308114"/>
<dbReference type="EMBL" id="KU686212">
    <property type="protein sequence ID" value="AOV61984.1"/>
    <property type="molecule type" value="Genomic_DNA"/>
</dbReference>
<accession>A0A1D8KTU2</accession>
<dbReference type="EMBL" id="MT586120">
    <property type="protein sequence ID" value="QLF86115.1"/>
    <property type="molecule type" value="Genomic_DNA"/>
</dbReference>
<proteinExistence type="predicted"/>
<dbReference type="RefSeq" id="YP_009322993.1">
    <property type="nucleotide sequence ID" value="NC_031927.1"/>
</dbReference>
<name>A0A1D8KTU2_9CAUD</name>
<gene>
    <name evidence="1" type="ORF">C490910_060</name>
    <name evidence="2" type="ORF">CC030809_00059</name>
</gene>
<evidence type="ECO:0000313" key="1">
    <source>
        <dbReference type="EMBL" id="AOV61984.1"/>
    </source>
</evidence>
<protein>
    <submittedName>
        <fullName evidence="1">Uncharacterized protein</fullName>
    </submittedName>
</protein>
<reference evidence="2 4" key="2">
    <citation type="submission" date="2020-06" db="EMBL/GenBank/DDBJ databases">
        <authorList>
            <person name="Puxty R.J."/>
            <person name="Weihe C."/>
            <person name="Marston M.F."/>
            <person name="Martiny J.B.H."/>
        </authorList>
    </citation>
    <scope>NUCLEOTIDE SEQUENCE [LARGE SCALE GENOMIC DNA]</scope>
    <source>
        <strain evidence="2">0809CC03</strain>
    </source>
</reference>
<evidence type="ECO:0000313" key="3">
    <source>
        <dbReference type="Proteomes" id="UP000203902"/>
    </source>
</evidence>
<sequence length="75" mass="8984">MDCTRCLHYYEIRGRKICRSPHLDEEAPVEQERSSLGQCNQDGKNFEFCVYRKARHVFWGSIYDENATRLDHYPN</sequence>
<dbReference type="Proteomes" id="UP000510897">
    <property type="component" value="Segment"/>
</dbReference>
<keyword evidence="3" id="KW-1185">Reference proteome</keyword>
<dbReference type="KEGG" id="vg:30308114"/>